<dbReference type="Pfam" id="PF08773">
    <property type="entry name" value="CathepsinC_exc"/>
    <property type="match status" value="1"/>
</dbReference>
<keyword evidence="8" id="KW-0868">Chloride</keyword>
<dbReference type="InterPro" id="IPR014882">
    <property type="entry name" value="CathepsinC_exc"/>
</dbReference>
<keyword evidence="6" id="KW-1015">Disulfide bond</keyword>
<dbReference type="OrthoDB" id="640249at2759"/>
<gene>
    <name evidence="10" type="ORF">BaOVIS_029670</name>
</gene>
<evidence type="ECO:0000256" key="8">
    <source>
        <dbReference type="ARBA" id="ARBA00023214"/>
    </source>
</evidence>
<evidence type="ECO:0000256" key="6">
    <source>
        <dbReference type="ARBA" id="ARBA00023157"/>
    </source>
</evidence>
<dbReference type="PROSITE" id="PS00640">
    <property type="entry name" value="THIOL_PROTEASE_ASN"/>
    <property type="match status" value="1"/>
</dbReference>
<keyword evidence="11" id="KW-1185">Reference proteome</keyword>
<evidence type="ECO:0000256" key="5">
    <source>
        <dbReference type="ARBA" id="ARBA00023145"/>
    </source>
</evidence>
<dbReference type="AlphaFoldDB" id="A0A9W5TEC8"/>
<reference evidence="10" key="1">
    <citation type="submission" date="2019-12" db="EMBL/GenBank/DDBJ databases">
        <title>Genome sequence of Babesia ovis.</title>
        <authorList>
            <person name="Yamagishi J."/>
            <person name="Sevinc F."/>
            <person name="Xuan X."/>
        </authorList>
    </citation>
    <scope>NUCLEOTIDE SEQUENCE</scope>
    <source>
        <strain evidence="10">Selcuk</strain>
    </source>
</reference>
<evidence type="ECO:0000313" key="10">
    <source>
        <dbReference type="EMBL" id="GFE55563.1"/>
    </source>
</evidence>
<dbReference type="SUPFAM" id="SSF75001">
    <property type="entry name" value="Dipeptidyl peptidase I (cathepsin C), exclusion domain"/>
    <property type="match status" value="1"/>
</dbReference>
<proteinExistence type="inferred from homology"/>
<name>A0A9W5TEC8_BABOV</name>
<dbReference type="SMART" id="SM00645">
    <property type="entry name" value="Pept_C1"/>
    <property type="match status" value="1"/>
</dbReference>
<dbReference type="InterPro" id="IPR000668">
    <property type="entry name" value="Peptidase_C1A_C"/>
</dbReference>
<comment type="caution">
    <text evidence="10">The sequence shown here is derived from an EMBL/GenBank/DDBJ whole genome shotgun (WGS) entry which is preliminary data.</text>
</comment>
<evidence type="ECO:0000256" key="7">
    <source>
        <dbReference type="ARBA" id="ARBA00023180"/>
    </source>
</evidence>
<dbReference type="InterPro" id="IPR025660">
    <property type="entry name" value="Pept_his_AS"/>
</dbReference>
<dbReference type="InterPro" id="IPR038765">
    <property type="entry name" value="Papain-like_cys_pep_sf"/>
</dbReference>
<dbReference type="PROSITE" id="PS00639">
    <property type="entry name" value="THIOL_PROTEASE_HIS"/>
    <property type="match status" value="1"/>
</dbReference>
<keyword evidence="5" id="KW-0865">Zymogen</keyword>
<evidence type="ECO:0000256" key="4">
    <source>
        <dbReference type="ARBA" id="ARBA00012059"/>
    </source>
</evidence>
<dbReference type="GO" id="GO:0008234">
    <property type="term" value="F:cysteine-type peptidase activity"/>
    <property type="evidence" value="ECO:0007669"/>
    <property type="project" value="InterPro"/>
</dbReference>
<evidence type="ECO:0000256" key="2">
    <source>
        <dbReference type="ARBA" id="ARBA00001923"/>
    </source>
</evidence>
<sequence length="687" mass="77781">MEINSYGGTFLGFRAITERARGSKNVAPKVDSNKEASPKIEEPPEKLVVELLTAERIMLPELQPPEKMDMLVTVLFDDEWISETFQHLRHSCKPAPAVYLFDSYMCKFKQKITLPCVGKKRFLLYISYIVSRVAEDGSINLDLRGYGFTKPINIETCKKLNQYKNQVCSCDGKKLLDMRLSYTVTASKDDGSEAMPEDVIGGRIYQTKALAGLDVMCGSNMPNTSDGNLELGNYLEYMQSRYPLDRSIDFHLSLDVIHYDDTSHKPNRSQWRALAVKDVYGNVLGRWTIVNDQGFEVILHDDTRYFFYMRYTKNVGDLYETDPNHTQIGWAYTPGKAGVADARRRCAYASKLNATAPQKATLVRLHTSVTDMFKQIDRSISKDGSMHGAIKSEHVSPKKGSYSCGCSGKDRLHFDDRLPIHYEWKTRAKIPIVNQETCGSCHAIASRYVLQSRFLIALERVRERTPELDAVLDELSHYTFDPKDVTDCSIYNQGCNGGYPYLMGKHMREFGLLTTKNANKQCSLLSIQRRYFAKEYGYISGCHQCTACQGEKLIMREVYANGPVVTAIDAAILTADYDGHIITSNEEGTNSGICDMEHHPILTGWEYTSHAVVIVGWGQENVAGRMVKYWICRNSWGQKWGINGYFKIERGKNAYGIESEAVFIDPDFSKFAQEPAIPVLHGIHQHH</sequence>
<evidence type="ECO:0000259" key="9">
    <source>
        <dbReference type="SMART" id="SM00645"/>
    </source>
</evidence>
<dbReference type="PANTHER" id="PTHR12411">
    <property type="entry name" value="CYSTEINE PROTEASE FAMILY C1-RELATED"/>
    <property type="match status" value="1"/>
</dbReference>
<comment type="cofactor">
    <cofactor evidence="2">
        <name>chloride</name>
        <dbReference type="ChEBI" id="CHEBI:17996"/>
    </cofactor>
</comment>
<evidence type="ECO:0000256" key="1">
    <source>
        <dbReference type="ARBA" id="ARBA00000738"/>
    </source>
</evidence>
<dbReference type="SUPFAM" id="SSF54001">
    <property type="entry name" value="Cysteine proteinases"/>
    <property type="match status" value="1"/>
</dbReference>
<protein>
    <recommendedName>
        <fullName evidence="4">dipeptidyl-peptidase I</fullName>
        <ecNumber evidence="4">3.4.14.1</ecNumber>
    </recommendedName>
</protein>
<dbReference type="EMBL" id="BLIY01000022">
    <property type="protein sequence ID" value="GFE55563.1"/>
    <property type="molecule type" value="Genomic_DNA"/>
</dbReference>
<comment type="catalytic activity">
    <reaction evidence="1">
        <text>Release of an N-terminal dipeptide, Xaa-Yaa-|-Zaa-, except when Xaa is Arg or Lys, or Yaa or Zaa is Pro.</text>
        <dbReference type="EC" id="3.4.14.1"/>
    </reaction>
</comment>
<dbReference type="Gene3D" id="3.90.70.10">
    <property type="entry name" value="Cysteine proteinases"/>
    <property type="match status" value="1"/>
</dbReference>
<comment type="similarity">
    <text evidence="3">Belongs to the peptidase C1 family.</text>
</comment>
<keyword evidence="7" id="KW-0325">Glycoprotein</keyword>
<dbReference type="GO" id="GO:0006508">
    <property type="term" value="P:proteolysis"/>
    <property type="evidence" value="ECO:0007669"/>
    <property type="project" value="InterPro"/>
</dbReference>
<dbReference type="Proteomes" id="UP001057455">
    <property type="component" value="Unassembled WGS sequence"/>
</dbReference>
<dbReference type="InterPro" id="IPR013128">
    <property type="entry name" value="Peptidase_C1A"/>
</dbReference>
<dbReference type="GO" id="GO:0008239">
    <property type="term" value="F:dipeptidyl-peptidase activity"/>
    <property type="evidence" value="ECO:0007669"/>
    <property type="project" value="UniProtKB-EC"/>
</dbReference>
<dbReference type="InterPro" id="IPR025661">
    <property type="entry name" value="Pept_asp_AS"/>
</dbReference>
<dbReference type="EC" id="3.4.14.1" evidence="4"/>
<dbReference type="InterPro" id="IPR036496">
    <property type="entry name" value="CathepsinC_exc_dom_sf"/>
</dbReference>
<accession>A0A9W5TEC8</accession>
<feature type="domain" description="Peptidase C1A papain C-terminal" evidence="9">
    <location>
        <begin position="418"/>
        <end position="665"/>
    </location>
</feature>
<evidence type="ECO:0000313" key="11">
    <source>
        <dbReference type="Proteomes" id="UP001057455"/>
    </source>
</evidence>
<evidence type="ECO:0000256" key="3">
    <source>
        <dbReference type="ARBA" id="ARBA00008455"/>
    </source>
</evidence>
<dbReference type="Pfam" id="PF00112">
    <property type="entry name" value="Peptidase_C1"/>
    <property type="match status" value="1"/>
</dbReference>
<dbReference type="Gene3D" id="2.40.128.80">
    <property type="entry name" value="Cathepsin C, exclusion domain"/>
    <property type="match status" value="1"/>
</dbReference>
<organism evidence="10 11">
    <name type="scientific">Babesia ovis</name>
    <dbReference type="NCBI Taxonomy" id="5869"/>
    <lineage>
        <taxon>Eukaryota</taxon>
        <taxon>Sar</taxon>
        <taxon>Alveolata</taxon>
        <taxon>Apicomplexa</taxon>
        <taxon>Aconoidasida</taxon>
        <taxon>Piroplasmida</taxon>
        <taxon>Babesiidae</taxon>
        <taxon>Babesia</taxon>
    </lineage>
</organism>